<evidence type="ECO:0000256" key="3">
    <source>
        <dbReference type="ARBA" id="ARBA00022729"/>
    </source>
</evidence>
<dbReference type="GO" id="GO:0005737">
    <property type="term" value="C:cytoplasm"/>
    <property type="evidence" value="ECO:0007669"/>
    <property type="project" value="UniProtKB-ARBA"/>
</dbReference>
<keyword evidence="6" id="KW-0106">Calcium</keyword>
<evidence type="ECO:0000256" key="4">
    <source>
        <dbReference type="ARBA" id="ARBA00022801"/>
    </source>
</evidence>
<name>A0A934VXI8_9BACT</name>
<evidence type="ECO:0000259" key="12">
    <source>
        <dbReference type="PROSITE" id="PS51841"/>
    </source>
</evidence>
<dbReference type="SUPFAM" id="SSF49313">
    <property type="entry name" value="Cadherin-like"/>
    <property type="match status" value="1"/>
</dbReference>
<dbReference type="Pfam" id="PF00082">
    <property type="entry name" value="Peptidase_S8"/>
    <property type="match status" value="1"/>
</dbReference>
<feature type="domain" description="LTD" evidence="12">
    <location>
        <begin position="925"/>
        <end position="1057"/>
    </location>
</feature>
<feature type="domain" description="P/Homo B" evidence="11">
    <location>
        <begin position="568"/>
        <end position="699"/>
    </location>
</feature>
<dbReference type="GO" id="GO:0016485">
    <property type="term" value="P:protein processing"/>
    <property type="evidence" value="ECO:0007669"/>
    <property type="project" value="TreeGrafter"/>
</dbReference>
<organism evidence="13 14">
    <name type="scientific">Luteolibacter pohnpeiensis</name>
    <dbReference type="NCBI Taxonomy" id="454153"/>
    <lineage>
        <taxon>Bacteria</taxon>
        <taxon>Pseudomonadati</taxon>
        <taxon>Verrucomicrobiota</taxon>
        <taxon>Verrucomicrobiia</taxon>
        <taxon>Verrucomicrobiales</taxon>
        <taxon>Verrucomicrobiaceae</taxon>
        <taxon>Luteolibacter</taxon>
    </lineage>
</organism>
<dbReference type="Proteomes" id="UP000603141">
    <property type="component" value="Unassembled WGS sequence"/>
</dbReference>
<proteinExistence type="inferred from homology"/>
<dbReference type="PROSITE" id="PS51841">
    <property type="entry name" value="LTD"/>
    <property type="match status" value="1"/>
</dbReference>
<evidence type="ECO:0000256" key="1">
    <source>
        <dbReference type="ARBA" id="ARBA00005325"/>
    </source>
</evidence>
<dbReference type="Gene3D" id="3.40.50.200">
    <property type="entry name" value="Peptidase S8/S53 domain"/>
    <property type="match status" value="1"/>
</dbReference>
<dbReference type="InterPro" id="IPR023827">
    <property type="entry name" value="Peptidase_S8_Asp-AS"/>
</dbReference>
<evidence type="ECO:0000256" key="6">
    <source>
        <dbReference type="ARBA" id="ARBA00022837"/>
    </source>
</evidence>
<feature type="region of interest" description="Disordered" evidence="9">
    <location>
        <begin position="35"/>
        <end position="76"/>
    </location>
</feature>
<dbReference type="InterPro" id="IPR034182">
    <property type="entry name" value="Kexin/furin"/>
</dbReference>
<gene>
    <name evidence="13" type="ORF">JIN85_14085</name>
</gene>
<keyword evidence="3" id="KW-0732">Signal</keyword>
<evidence type="ECO:0000313" key="13">
    <source>
        <dbReference type="EMBL" id="MBK1883549.1"/>
    </source>
</evidence>
<feature type="active site" description="Charge relay system" evidence="7 8">
    <location>
        <position position="271"/>
    </location>
</feature>
<dbReference type="InterPro" id="IPR001322">
    <property type="entry name" value="Lamin_tail_dom"/>
</dbReference>
<evidence type="ECO:0000256" key="9">
    <source>
        <dbReference type="SAM" id="MobiDB-lite"/>
    </source>
</evidence>
<keyword evidence="4 8" id="KW-0378">Hydrolase</keyword>
<accession>A0A934VXI8</accession>
<keyword evidence="2 8" id="KW-0645">Protease</keyword>
<reference evidence="13" key="1">
    <citation type="submission" date="2021-01" db="EMBL/GenBank/DDBJ databases">
        <title>Modified the classification status of verrucomicrobia.</title>
        <authorList>
            <person name="Feng X."/>
        </authorList>
    </citation>
    <scope>NUCLEOTIDE SEQUENCE</scope>
    <source>
        <strain evidence="13">KCTC 22041</strain>
    </source>
</reference>
<feature type="transmembrane region" description="Helical" evidence="10">
    <location>
        <begin position="9"/>
        <end position="26"/>
    </location>
</feature>
<evidence type="ECO:0000259" key="11">
    <source>
        <dbReference type="PROSITE" id="PS51829"/>
    </source>
</evidence>
<dbReference type="RefSeq" id="WP_200271808.1">
    <property type="nucleotide sequence ID" value="NZ_JAENIJ010000023.1"/>
</dbReference>
<dbReference type="PROSITE" id="PS00137">
    <property type="entry name" value="SUBTILASE_HIS"/>
    <property type="match status" value="1"/>
</dbReference>
<dbReference type="InterPro" id="IPR015500">
    <property type="entry name" value="Peptidase_S8_subtilisin-rel"/>
</dbReference>
<comment type="similarity">
    <text evidence="1">Belongs to the peptidase S8 family. Furin subfamily.</text>
</comment>
<keyword evidence="10" id="KW-0472">Membrane</keyword>
<keyword evidence="14" id="KW-1185">Reference proteome</keyword>
<dbReference type="GO" id="GO:0004252">
    <property type="term" value="F:serine-type endopeptidase activity"/>
    <property type="evidence" value="ECO:0007669"/>
    <property type="project" value="UniProtKB-UniRule"/>
</dbReference>
<evidence type="ECO:0000256" key="10">
    <source>
        <dbReference type="SAM" id="Phobius"/>
    </source>
</evidence>
<evidence type="ECO:0000256" key="8">
    <source>
        <dbReference type="PROSITE-ProRule" id="PRU01240"/>
    </source>
</evidence>
<dbReference type="Gene3D" id="2.60.40.10">
    <property type="entry name" value="Immunoglobulins"/>
    <property type="match status" value="2"/>
</dbReference>
<evidence type="ECO:0000256" key="7">
    <source>
        <dbReference type="PIRSR" id="PIRSR615500-1"/>
    </source>
</evidence>
<dbReference type="SUPFAM" id="SSF52743">
    <property type="entry name" value="Subtilisin-like"/>
    <property type="match status" value="1"/>
</dbReference>
<dbReference type="InterPro" id="IPR036852">
    <property type="entry name" value="Peptidase_S8/S53_dom_sf"/>
</dbReference>
<dbReference type="InterPro" id="IPR000209">
    <property type="entry name" value="Peptidase_S8/S53_dom"/>
</dbReference>
<keyword evidence="5 8" id="KW-0720">Serine protease</keyword>
<feature type="active site" description="Charge relay system" evidence="7 8">
    <location>
        <position position="308"/>
    </location>
</feature>
<comment type="caution">
    <text evidence="13">The sequence shown here is derived from an EMBL/GenBank/DDBJ whole genome shotgun (WGS) entry which is preliminary data.</text>
</comment>
<evidence type="ECO:0000256" key="5">
    <source>
        <dbReference type="ARBA" id="ARBA00022825"/>
    </source>
</evidence>
<evidence type="ECO:0000313" key="14">
    <source>
        <dbReference type="Proteomes" id="UP000603141"/>
    </source>
</evidence>
<dbReference type="PROSITE" id="PS00138">
    <property type="entry name" value="SUBTILASE_SER"/>
    <property type="match status" value="1"/>
</dbReference>
<dbReference type="Pfam" id="PF17957">
    <property type="entry name" value="Big_7"/>
    <property type="match status" value="1"/>
</dbReference>
<dbReference type="GO" id="GO:0012505">
    <property type="term" value="C:endomembrane system"/>
    <property type="evidence" value="ECO:0007669"/>
    <property type="project" value="UniProtKB-ARBA"/>
</dbReference>
<dbReference type="EMBL" id="JAENIJ010000023">
    <property type="protein sequence ID" value="MBK1883549.1"/>
    <property type="molecule type" value="Genomic_DNA"/>
</dbReference>
<dbReference type="PROSITE" id="PS51829">
    <property type="entry name" value="P_HOMO_B"/>
    <property type="match status" value="1"/>
</dbReference>
<dbReference type="InterPro" id="IPR023828">
    <property type="entry name" value="Peptidase_S8_Ser-AS"/>
</dbReference>
<dbReference type="Pfam" id="PF01483">
    <property type="entry name" value="P_proprotein"/>
    <property type="match status" value="1"/>
</dbReference>
<keyword evidence="10" id="KW-0812">Transmembrane</keyword>
<dbReference type="CDD" id="cd04059">
    <property type="entry name" value="Peptidases_S8_Protein_convertases_Kexins_Furin-like"/>
    <property type="match status" value="1"/>
</dbReference>
<dbReference type="Gene3D" id="2.60.120.260">
    <property type="entry name" value="Galactose-binding domain-like"/>
    <property type="match status" value="1"/>
</dbReference>
<dbReference type="InterPro" id="IPR008979">
    <property type="entry name" value="Galactose-bd-like_sf"/>
</dbReference>
<dbReference type="GO" id="GO:0016020">
    <property type="term" value="C:membrane"/>
    <property type="evidence" value="ECO:0007669"/>
    <property type="project" value="InterPro"/>
</dbReference>
<dbReference type="InterPro" id="IPR002884">
    <property type="entry name" value="P_dom"/>
</dbReference>
<dbReference type="PROSITE" id="PS51892">
    <property type="entry name" value="SUBTILASE"/>
    <property type="match status" value="1"/>
</dbReference>
<feature type="active site" description="Charge relay system" evidence="7 8">
    <location>
        <position position="493"/>
    </location>
</feature>
<evidence type="ECO:0000256" key="2">
    <source>
        <dbReference type="ARBA" id="ARBA00022670"/>
    </source>
</evidence>
<dbReference type="GO" id="GO:0005509">
    <property type="term" value="F:calcium ion binding"/>
    <property type="evidence" value="ECO:0007669"/>
    <property type="project" value="InterPro"/>
</dbReference>
<dbReference type="PANTHER" id="PTHR42884">
    <property type="entry name" value="PROPROTEIN CONVERTASE SUBTILISIN/KEXIN-RELATED"/>
    <property type="match status" value="1"/>
</dbReference>
<dbReference type="Pfam" id="PF05345">
    <property type="entry name" value="He_PIG"/>
    <property type="match status" value="1"/>
</dbReference>
<dbReference type="InterPro" id="IPR015919">
    <property type="entry name" value="Cadherin-like_sf"/>
</dbReference>
<dbReference type="PRINTS" id="PR00723">
    <property type="entry name" value="SUBTILISIN"/>
</dbReference>
<sequence length="1324" mass="139222">MIRLSRKNWIPITLVFTAIIGGWWSYHFRHHEGGVGKSSAAHQPNGEPTFRGEKSALGSGERGVPSDPVSSKESWTVGDGADRVSIVLALDEANIRNGDGLEHWVQLEPPATVATLSERLLEIQGNGKAYPIAYPAGEERSEENRLIVTQDLRVQLEGNTAEQVAVNHRLKVTEHLDYAPGWVLMAAADPVTALETVAGVRRSASVVSADVLLASQMDRRSAPNDPLYSQQWHLKKTDETAEGTDVDIEDVWQFGGQGGVRGSGIRIGIVDDGLQVNHPDFIGGVDTANDYDFNGQDQDPSPSSYDPHGTACAGVAAGRGNNGLGGIGAAPMATLVGYRLIAGDPTDAQIAAALNYKSDLVQVKSNSWGPSDGGNRLGSTGVLTRSALQNATKTGRDGKGTIFVWAGGNGGDVGDNSNYDAYANSIYTIAVGATNSEGTNSYYSEPGSNLIVSAPSSGLVRGITTTDLVGPDGYNTSSSADGGDYTDSFGGTSSATPLVSGIIALMLEKNPDLGWRDVQEILIRSAYQIDPTDSDWMTNAAGLHFNHKYGAGRVDAGAAVALAADWTDVAQQVSTTVTKSSLDASLANGGSEGITEEFEVTDAEMTAEQVTLTVDIVHPSRGALEIRLTSPSGTVSRLAEVHDDTNANYPSWTFSTVRNWGEDPNGIWTLKVVDTSSNAAALGGVLNSAKLVVYGASTAPPNPAPVVTIDNLESGAVYGSGPPIDVLVTATDLDAMGNTGTVSKVTLLDNGEEVASDTSAPYSFQLTPTDGTHVLEAHAFDSEGIEGSSPQIVLGFGNQAPEILDAQLSQEAQCYEDEILAVTNLTSSDYENADLVIHYQWQSSTDQIAFTDAAGETSATLSMSSMVSGKIWRCVMTAFDGEKTSEPFVTQGVNVLARPVLHADPGDSYEYTSGLVLRGSAKPLSRMAIINEFSQGVTGGNSEWVEILMLQSGSLSGWRLTGAGGTSVLDFVSGGVWDNIPAGTLITIYNGSSTSGKDPLIPADDGDPGDFQMVVSSTSKTYFTQGSSSWIFLSDSGGAVILKNSDLLVVDNLSYGNNSSGTMVLPAVASGKAAYFTGENEESVGNTSFWTVTSAQVSPTPATPLVGVTPGLANCPTNATFVSQLQQGEYVNPSIFRLGDGVVLPEGLSFDSETGIISGTIAEEATNGSYYMVIERYNDDGAVTSQTFDLVVGTLSGFESWVTGYGTLPDSSLTGDSDGDGLPNLIEYLLGLDPTIPDAKSGITLETNNEKVALVTQQTSRTDYQLSAEWSVSLDASAVWSAAGIEVESSSAENGTFEVRYSLPIQAEYPKRFMRLVATPIANE</sequence>
<dbReference type="SUPFAM" id="SSF49785">
    <property type="entry name" value="Galactose-binding domain-like"/>
    <property type="match status" value="1"/>
</dbReference>
<dbReference type="InterPro" id="IPR022398">
    <property type="entry name" value="Peptidase_S8_His-AS"/>
</dbReference>
<dbReference type="PANTHER" id="PTHR42884:SF14">
    <property type="entry name" value="NEUROENDOCRINE CONVERTASE 1"/>
    <property type="match status" value="1"/>
</dbReference>
<dbReference type="InterPro" id="IPR013783">
    <property type="entry name" value="Ig-like_fold"/>
</dbReference>
<keyword evidence="10" id="KW-1133">Transmembrane helix</keyword>
<dbReference type="PROSITE" id="PS00136">
    <property type="entry name" value="SUBTILASE_ASP"/>
    <property type="match status" value="1"/>
</dbReference>
<protein>
    <submittedName>
        <fullName evidence="13">S8 family serine peptidase</fullName>
    </submittedName>
</protein>